<evidence type="ECO:0000313" key="1">
    <source>
        <dbReference type="EMBL" id="QDH93259.1"/>
    </source>
</evidence>
<proteinExistence type="predicted"/>
<protein>
    <submittedName>
        <fullName evidence="1">Uncharacterized protein</fullName>
    </submittedName>
</protein>
<dbReference type="KEGG" id="vg:80004489"/>
<dbReference type="GeneID" id="80004489"/>
<sequence length="141" mass="15499">MSARVIYPLDTHSVGYTVERSIHPLDLCAECRDWAEACAHTAALMGQANGGGYITNSRPDGYTRFHGASVIRADLGMDLRRPHTCQIRTTTALDSPLCGKPATTTIDNWSILWVCREHDRHDPAGANPGAMGLRRRLRAVN</sequence>
<evidence type="ECO:0000313" key="2">
    <source>
        <dbReference type="Proteomes" id="UP000320188"/>
    </source>
</evidence>
<name>A0A514DI23_9CAUD</name>
<dbReference type="EMBL" id="MK937608">
    <property type="protein sequence ID" value="QDH93259.1"/>
    <property type="molecule type" value="Genomic_DNA"/>
</dbReference>
<organism evidence="1 2">
    <name type="scientific">Microbacterium phage Cressida</name>
    <dbReference type="NCBI Taxonomy" id="2591216"/>
    <lineage>
        <taxon>Viruses</taxon>
        <taxon>Duplodnaviria</taxon>
        <taxon>Heunggongvirae</taxon>
        <taxon>Uroviricota</taxon>
        <taxon>Caudoviricetes</taxon>
        <taxon>Kutznervirinae</taxon>
        <taxon>Mementomorivirus</taxon>
        <taxon>Mementomorivirus cressida</taxon>
    </lineage>
</organism>
<keyword evidence="2" id="KW-1185">Reference proteome</keyword>
<reference evidence="1 2" key="1">
    <citation type="submission" date="2019-05" db="EMBL/GenBank/DDBJ databases">
        <authorList>
            <person name="Stoner T.H."/>
            <person name="Aull H.G."/>
            <person name="Divens A.M."/>
            <person name="Zack K."/>
            <person name="Garlena R.A."/>
            <person name="Russell D.A."/>
            <person name="Pope W.H."/>
            <person name="Jacobs-Sera D."/>
            <person name="Hatfull G.F."/>
        </authorList>
    </citation>
    <scope>NUCLEOTIDE SEQUENCE [LARGE SCALE GENOMIC DNA]</scope>
</reference>
<dbReference type="RefSeq" id="YP_010750832.1">
    <property type="nucleotide sequence ID" value="NC_073363.1"/>
</dbReference>
<dbReference type="Proteomes" id="UP000320188">
    <property type="component" value="Segment"/>
</dbReference>
<gene>
    <name evidence="1" type="primary">16</name>
    <name evidence="1" type="ORF">PBI_CRESSIDA_17</name>
</gene>
<accession>A0A514DI23</accession>